<dbReference type="Proteomes" id="UP000230093">
    <property type="component" value="Unassembled WGS sequence"/>
</dbReference>
<dbReference type="AlphaFoldDB" id="A0A2H0WBD9"/>
<gene>
    <name evidence="2" type="ORF">COT75_02825</name>
</gene>
<dbReference type="InterPro" id="IPR029044">
    <property type="entry name" value="Nucleotide-diphossugar_trans"/>
</dbReference>
<dbReference type="EMBL" id="PEZT01000016">
    <property type="protein sequence ID" value="PIS09219.1"/>
    <property type="molecule type" value="Genomic_DNA"/>
</dbReference>
<dbReference type="GO" id="GO:0016740">
    <property type="term" value="F:transferase activity"/>
    <property type="evidence" value="ECO:0007669"/>
    <property type="project" value="UniProtKB-KW"/>
</dbReference>
<accession>A0A2H0WBD9</accession>
<dbReference type="Gene3D" id="3.90.550.10">
    <property type="entry name" value="Spore Coat Polysaccharide Biosynthesis Protein SpsA, Chain A"/>
    <property type="match status" value="1"/>
</dbReference>
<evidence type="ECO:0000313" key="3">
    <source>
        <dbReference type="Proteomes" id="UP000230093"/>
    </source>
</evidence>
<dbReference type="CDD" id="cd04186">
    <property type="entry name" value="GT_2_like_c"/>
    <property type="match status" value="1"/>
</dbReference>
<organism evidence="2 3">
    <name type="scientific">Candidatus Beckwithbacteria bacterium CG10_big_fil_rev_8_21_14_0_10_34_10</name>
    <dbReference type="NCBI Taxonomy" id="1974495"/>
    <lineage>
        <taxon>Bacteria</taxon>
        <taxon>Candidatus Beckwithiibacteriota</taxon>
    </lineage>
</organism>
<feature type="domain" description="Glycosyltransferase 2-like" evidence="1">
    <location>
        <begin position="4"/>
        <end position="141"/>
    </location>
</feature>
<evidence type="ECO:0000313" key="2">
    <source>
        <dbReference type="EMBL" id="PIS09219.1"/>
    </source>
</evidence>
<comment type="caution">
    <text evidence="2">The sequence shown here is derived from an EMBL/GenBank/DDBJ whole genome shotgun (WGS) entry which is preliminary data.</text>
</comment>
<dbReference type="Pfam" id="PF00535">
    <property type="entry name" value="Glycos_transf_2"/>
    <property type="match status" value="1"/>
</dbReference>
<sequence>MDLSIIIVNYNTKDLVSNLIKSFLESDLGKFKVELTVIDNGSKDGSQTMFKKSFCNIKYIFNKENLGFSKANNQGIRISRGKYILLLNSDTLLKKNTLKNMLHFMKYNKYVAGTCKIELINGQLDPACHRGFPTPWAALTYFSGLEKIFPKSKIFGQYHQTWKNLDKVHSVDAISGAFFMIKKEVLDKVGLLDEQFFMYAEDIDLAYRIKESGYKIGYNPNTKIIHFKKSSGRRKDKGTEITQKDLVTKQKSNQYFFETMKLFYDKHYKNKYPKLIRSLVLLGIYLISRFKD</sequence>
<dbReference type="SUPFAM" id="SSF53448">
    <property type="entry name" value="Nucleotide-diphospho-sugar transferases"/>
    <property type="match status" value="1"/>
</dbReference>
<keyword evidence="2" id="KW-0808">Transferase</keyword>
<proteinExistence type="predicted"/>
<dbReference type="PANTHER" id="PTHR43179:SF7">
    <property type="entry name" value="RHAMNOSYLTRANSFERASE WBBL"/>
    <property type="match status" value="1"/>
</dbReference>
<reference evidence="3" key="1">
    <citation type="submission" date="2017-09" db="EMBL/GenBank/DDBJ databases">
        <title>Depth-based differentiation of microbial function through sediment-hosted aquifers and enrichment of novel symbionts in the deep terrestrial subsurface.</title>
        <authorList>
            <person name="Probst A.J."/>
            <person name="Ladd B."/>
            <person name="Jarett J.K."/>
            <person name="Geller-Mcgrath D.E."/>
            <person name="Sieber C.M.K."/>
            <person name="Emerson J.B."/>
            <person name="Anantharaman K."/>
            <person name="Thomas B.C."/>
            <person name="Malmstrom R."/>
            <person name="Stieglmeier M."/>
            <person name="Klingl A."/>
            <person name="Woyke T."/>
            <person name="Ryan C.M."/>
            <person name="Banfield J.F."/>
        </authorList>
    </citation>
    <scope>NUCLEOTIDE SEQUENCE [LARGE SCALE GENOMIC DNA]</scope>
</reference>
<dbReference type="InterPro" id="IPR001173">
    <property type="entry name" value="Glyco_trans_2-like"/>
</dbReference>
<evidence type="ECO:0000259" key="1">
    <source>
        <dbReference type="Pfam" id="PF00535"/>
    </source>
</evidence>
<name>A0A2H0WBD9_9BACT</name>
<dbReference type="PANTHER" id="PTHR43179">
    <property type="entry name" value="RHAMNOSYLTRANSFERASE WBBL"/>
    <property type="match status" value="1"/>
</dbReference>
<protein>
    <submittedName>
        <fullName evidence="2">Glycosyl transferase family 2</fullName>
    </submittedName>
</protein>